<name>A0ABS9VUK1_9BIFI</name>
<feature type="transmembrane region" description="Helical" evidence="1">
    <location>
        <begin position="12"/>
        <end position="32"/>
    </location>
</feature>
<evidence type="ECO:0000313" key="2">
    <source>
        <dbReference type="EMBL" id="MCH9275646.1"/>
    </source>
</evidence>
<dbReference type="EMBL" id="JAFEJT020000015">
    <property type="protein sequence ID" value="MCH9275646.1"/>
    <property type="molecule type" value="Genomic_DNA"/>
</dbReference>
<dbReference type="Proteomes" id="UP000710815">
    <property type="component" value="Unassembled WGS sequence"/>
</dbReference>
<evidence type="ECO:0000256" key="1">
    <source>
        <dbReference type="SAM" id="Phobius"/>
    </source>
</evidence>
<feature type="transmembrane region" description="Helical" evidence="1">
    <location>
        <begin position="243"/>
        <end position="262"/>
    </location>
</feature>
<feature type="transmembrane region" description="Helical" evidence="1">
    <location>
        <begin position="114"/>
        <end position="135"/>
    </location>
</feature>
<protein>
    <submittedName>
        <fullName evidence="2">ABC transporter permease</fullName>
    </submittedName>
</protein>
<proteinExistence type="predicted"/>
<reference evidence="2 3" key="1">
    <citation type="journal article" date="2021" name="Environ. Microbiol.">
        <title>Genetic insights into the dark matter of the mammalian gut microbiota through targeted genome reconstruction.</title>
        <authorList>
            <person name="Lugli G.A."/>
            <person name="Alessandri G."/>
            <person name="Milani C."/>
            <person name="Viappiani A."/>
            <person name="Fontana F."/>
            <person name="Tarracchini C."/>
            <person name="Mancabelli L."/>
            <person name="Argentini C."/>
            <person name="Ruiz L."/>
            <person name="Margolles A."/>
            <person name="van Sinderen D."/>
            <person name="Turroni F."/>
            <person name="Ventura M."/>
        </authorList>
    </citation>
    <scope>NUCLEOTIDE SEQUENCE [LARGE SCALE GENOMIC DNA]</scope>
    <source>
        <strain evidence="2 3">MA1</strain>
    </source>
</reference>
<keyword evidence="3" id="KW-1185">Reference proteome</keyword>
<feature type="transmembrane region" description="Helical" evidence="1">
    <location>
        <begin position="186"/>
        <end position="210"/>
    </location>
</feature>
<comment type="caution">
    <text evidence="2">The sequence shown here is derived from an EMBL/GenBank/DDBJ whole genome shotgun (WGS) entry which is preliminary data.</text>
</comment>
<keyword evidence="1" id="KW-0472">Membrane</keyword>
<reference evidence="2 3" key="2">
    <citation type="journal article" date="2021" name="Syst. Appl. Microbiol.">
        <title>Phylogenetic classification of ten novel species belonging to the genus Bifidobacterium comprising B. phasiani sp. nov., B. pongonis sp. nov., B. saguinibicoloris sp. nov., B. colobi sp. nov., B. simiiventris sp. nov., B. santillanense sp. nov., B. miconis sp. nov., B. amazonense sp. nov., B. pluvialisilvae sp. nov., and B. miconisargentati sp. nov.</title>
        <authorList>
            <person name="Lugli G.A."/>
            <person name="Calvete-Torre I."/>
            <person name="Alessandri G."/>
            <person name="Milani C."/>
            <person name="Turroni F."/>
            <person name="Laiolo P."/>
            <person name="Ossiprandi M.C."/>
            <person name="Margolles A."/>
            <person name="Ruiz L."/>
            <person name="Ventura M."/>
        </authorList>
    </citation>
    <scope>NUCLEOTIDE SEQUENCE [LARGE SCALE GENOMIC DNA]</scope>
    <source>
        <strain evidence="2 3">MA1</strain>
    </source>
</reference>
<accession>A0ABS9VUK1</accession>
<feature type="transmembrane region" description="Helical" evidence="1">
    <location>
        <begin position="86"/>
        <end position="108"/>
    </location>
</feature>
<keyword evidence="1" id="KW-0812">Transmembrane</keyword>
<dbReference type="RefSeq" id="WP_241513407.1">
    <property type="nucleotide sequence ID" value="NZ_JAFEJT020000015.1"/>
</dbReference>
<organism evidence="2 3">
    <name type="scientific">Bifidobacterium amazonense</name>
    <dbReference type="NCBI Taxonomy" id="2809027"/>
    <lineage>
        <taxon>Bacteria</taxon>
        <taxon>Bacillati</taxon>
        <taxon>Actinomycetota</taxon>
        <taxon>Actinomycetes</taxon>
        <taxon>Bifidobacteriales</taxon>
        <taxon>Bifidobacteriaceae</taxon>
        <taxon>Bifidobacterium</taxon>
    </lineage>
</organism>
<sequence>MGRHQRAETLGLVSFLICAVVAFFGMKLYLDLAPAIWQVTQRRFSAAAAVIAACGVVSFAVGYASNSRSFTLKNGWWMPIRRTFEILALSVVYAATIFLSSFALFSVVNTVLGMHLFAGYMPAACAGFAGVAGYMTFVQAELMNAKTLASLLPFFVISGVSTAGLTTDDPYWYHNNFSQLGDRTTFAATMFNATLILAGTCIIIVSYFAVSELITTQRLERLWHERYGDEVEPEVAHFRVRTAILSLLLTVSGLAFIGIGVFRYTPHYIMHNVCAKGLPLVMGVLLLALPWLAPRMPKAMYAISDLAIAVCAGFGIYMLRGYDTLTNLEALACAFFLGWFIVFSRQIAAIEADRVQMQLVRFQTSRLDEANEAAAGVSPAAATTAVSAAKAATAQVVQAESGDGSDAAQLPDAMIESRLASDR</sequence>
<feature type="transmembrane region" description="Helical" evidence="1">
    <location>
        <begin position="44"/>
        <end position="65"/>
    </location>
</feature>
<feature type="transmembrane region" description="Helical" evidence="1">
    <location>
        <begin position="268"/>
        <end position="292"/>
    </location>
</feature>
<evidence type="ECO:0000313" key="3">
    <source>
        <dbReference type="Proteomes" id="UP000710815"/>
    </source>
</evidence>
<keyword evidence="1" id="KW-1133">Transmembrane helix</keyword>
<feature type="transmembrane region" description="Helical" evidence="1">
    <location>
        <begin position="147"/>
        <end position="166"/>
    </location>
</feature>
<gene>
    <name evidence="2" type="ORF">JS533_005075</name>
</gene>
<feature type="transmembrane region" description="Helical" evidence="1">
    <location>
        <begin position="325"/>
        <end position="344"/>
    </location>
</feature>
<feature type="transmembrane region" description="Helical" evidence="1">
    <location>
        <begin position="299"/>
        <end position="319"/>
    </location>
</feature>